<dbReference type="AlphaFoldDB" id="G6G069"/>
<protein>
    <submittedName>
        <fullName evidence="1">Uncharacterized protein</fullName>
    </submittedName>
</protein>
<dbReference type="Proteomes" id="UP000004344">
    <property type="component" value="Unassembled WGS sequence"/>
</dbReference>
<reference evidence="1 2" key="1">
    <citation type="submission" date="2011-09" db="EMBL/GenBank/DDBJ databases">
        <title>The draft genome of Fischerella sp. JSC-11.</title>
        <authorList>
            <consortium name="US DOE Joint Genome Institute (JGI-PGF)"/>
            <person name="Lucas S."/>
            <person name="Han J."/>
            <person name="Lapidus A."/>
            <person name="Cheng J.-F."/>
            <person name="Goodwin L."/>
            <person name="Pitluck S."/>
            <person name="Peters L."/>
            <person name="Land M.L."/>
            <person name="Hauser L."/>
            <person name="Sarkisova S."/>
            <person name="Bryant D.A."/>
            <person name="Brown I."/>
            <person name="Woyke T.J."/>
        </authorList>
    </citation>
    <scope>NUCLEOTIDE SEQUENCE [LARGE SCALE GENOMIC DNA]</scope>
    <source>
        <strain evidence="1 2">JSC-11</strain>
    </source>
</reference>
<keyword evidence="2" id="KW-1185">Reference proteome</keyword>
<evidence type="ECO:0000313" key="1">
    <source>
        <dbReference type="EMBL" id="EHC08408.1"/>
    </source>
</evidence>
<name>G6G069_9CYAN</name>
<proteinExistence type="predicted"/>
<sequence>MEALISGNIMTKMLPKNLYLGINTKTSIVGLILNPEQTLASKLSRCESR</sequence>
<dbReference type="EMBL" id="AGIZ01000020">
    <property type="protein sequence ID" value="EHC08408.1"/>
    <property type="molecule type" value="Genomic_DNA"/>
</dbReference>
<organism evidence="1 2">
    <name type="scientific">Fischerella thermalis JSC-11</name>
    <dbReference type="NCBI Taxonomy" id="741277"/>
    <lineage>
        <taxon>Bacteria</taxon>
        <taxon>Bacillati</taxon>
        <taxon>Cyanobacteriota</taxon>
        <taxon>Cyanophyceae</taxon>
        <taxon>Nostocales</taxon>
        <taxon>Hapalosiphonaceae</taxon>
        <taxon>Fischerella</taxon>
    </lineage>
</organism>
<evidence type="ECO:0000313" key="2">
    <source>
        <dbReference type="Proteomes" id="UP000004344"/>
    </source>
</evidence>
<comment type="caution">
    <text evidence="1">The sequence shown here is derived from an EMBL/GenBank/DDBJ whole genome shotgun (WGS) entry which is preliminary data.</text>
</comment>
<gene>
    <name evidence="1" type="ORF">FJSC11DRAFT_4518</name>
</gene>
<accession>G6G069</accession>
<dbReference type="PATRIC" id="fig|741277.3.peg.4063"/>